<dbReference type="OrthoDB" id="1114031at2"/>
<reference evidence="1 2" key="1">
    <citation type="submission" date="2018-07" db="EMBL/GenBank/DDBJ databases">
        <title>Genomic Encyclopedia of Type Strains, Phase III (KMG-III): the genomes of soil and plant-associated and newly described type strains.</title>
        <authorList>
            <person name="Whitman W."/>
        </authorList>
    </citation>
    <scope>NUCLEOTIDE SEQUENCE [LARGE SCALE GENOMIC DNA]</scope>
    <source>
        <strain evidence="1 2">CECT 8487</strain>
    </source>
</reference>
<protein>
    <submittedName>
        <fullName evidence="1">Uncharacterized protein</fullName>
    </submittedName>
</protein>
<gene>
    <name evidence="1" type="ORF">DFQ02_10715</name>
</gene>
<proteinExistence type="predicted"/>
<organism evidence="1 2">
    <name type="scientific">Seonamhaeicola aphaedonensis</name>
    <dbReference type="NCBI Taxonomy" id="1461338"/>
    <lineage>
        <taxon>Bacteria</taxon>
        <taxon>Pseudomonadati</taxon>
        <taxon>Bacteroidota</taxon>
        <taxon>Flavobacteriia</taxon>
        <taxon>Flavobacteriales</taxon>
        <taxon>Flavobacteriaceae</taxon>
    </lineage>
</organism>
<dbReference type="RefSeq" id="WP_116524626.1">
    <property type="nucleotide sequence ID" value="NZ_QRDX01000007.1"/>
</dbReference>
<dbReference type="Proteomes" id="UP000256629">
    <property type="component" value="Unassembled WGS sequence"/>
</dbReference>
<dbReference type="AlphaFoldDB" id="A0A3D9H8P5"/>
<sequence length="271" mass="29989">MRKILAPILVILFVSCQKNDTPLNDSGPDDATRTVYINILNEYVLANEIFQDVVNNSGDVLLIAENSLTGKTNSSKIDATITIEPFDLETFPKTITVDFGSGTQGRDGVIRRGSITIVSTGWYWEQESLHTITFNNYYHEVFKVGGTQVVKNFGENEDGLIEFFVTVEDGIISSTDGVNVTFNDASSRIWIAGSETPLNIWDDEYLLDALQNGFSSDGTTYTLVFEEPLHYVLLPRAIRSGIIDLNIGGYPGFKINYNNKTITILGVTTGF</sequence>
<keyword evidence="2" id="KW-1185">Reference proteome</keyword>
<evidence type="ECO:0000313" key="1">
    <source>
        <dbReference type="EMBL" id="RED45870.1"/>
    </source>
</evidence>
<dbReference type="PROSITE" id="PS51257">
    <property type="entry name" value="PROKAR_LIPOPROTEIN"/>
    <property type="match status" value="1"/>
</dbReference>
<evidence type="ECO:0000313" key="2">
    <source>
        <dbReference type="Proteomes" id="UP000256629"/>
    </source>
</evidence>
<comment type="caution">
    <text evidence="1">The sequence shown here is derived from an EMBL/GenBank/DDBJ whole genome shotgun (WGS) entry which is preliminary data.</text>
</comment>
<name>A0A3D9H8P5_9FLAO</name>
<accession>A0A3D9H8P5</accession>
<dbReference type="EMBL" id="QRDX01000007">
    <property type="protein sequence ID" value="RED45870.1"/>
    <property type="molecule type" value="Genomic_DNA"/>
</dbReference>